<dbReference type="AlphaFoldDB" id="A0AAD8Y8F3"/>
<accession>A0AAD8Y8F3</accession>
<dbReference type="EMBL" id="JATAAI010000014">
    <property type="protein sequence ID" value="KAK1740914.1"/>
    <property type="molecule type" value="Genomic_DNA"/>
</dbReference>
<dbReference type="SUPFAM" id="SSF52047">
    <property type="entry name" value="RNI-like"/>
    <property type="match status" value="1"/>
</dbReference>
<proteinExistence type="predicted"/>
<dbReference type="Proteomes" id="UP001224775">
    <property type="component" value="Unassembled WGS sequence"/>
</dbReference>
<comment type="caution">
    <text evidence="1">The sequence shown here is derived from an EMBL/GenBank/DDBJ whole genome shotgun (WGS) entry which is preliminary data.</text>
</comment>
<name>A0AAD8Y8F3_9STRA</name>
<dbReference type="Gene3D" id="3.80.10.10">
    <property type="entry name" value="Ribonuclease Inhibitor"/>
    <property type="match status" value="1"/>
</dbReference>
<organism evidence="1 2">
    <name type="scientific">Skeletonema marinoi</name>
    <dbReference type="NCBI Taxonomy" id="267567"/>
    <lineage>
        <taxon>Eukaryota</taxon>
        <taxon>Sar</taxon>
        <taxon>Stramenopiles</taxon>
        <taxon>Ochrophyta</taxon>
        <taxon>Bacillariophyta</taxon>
        <taxon>Coscinodiscophyceae</taxon>
        <taxon>Thalassiosirophycidae</taxon>
        <taxon>Thalassiosirales</taxon>
        <taxon>Skeletonemataceae</taxon>
        <taxon>Skeletonema</taxon>
        <taxon>Skeletonema marinoi-dohrnii complex</taxon>
    </lineage>
</organism>
<evidence type="ECO:0000313" key="1">
    <source>
        <dbReference type="EMBL" id="KAK1740914.1"/>
    </source>
</evidence>
<evidence type="ECO:0000313" key="2">
    <source>
        <dbReference type="Proteomes" id="UP001224775"/>
    </source>
</evidence>
<reference evidence="1" key="1">
    <citation type="submission" date="2023-06" db="EMBL/GenBank/DDBJ databases">
        <title>Survivors Of The Sea: Transcriptome response of Skeletonema marinoi to long-term dormancy.</title>
        <authorList>
            <person name="Pinder M.I.M."/>
            <person name="Kourtchenko O."/>
            <person name="Robertson E.K."/>
            <person name="Larsson T."/>
            <person name="Maumus F."/>
            <person name="Osuna-Cruz C.M."/>
            <person name="Vancaester E."/>
            <person name="Stenow R."/>
            <person name="Vandepoele K."/>
            <person name="Ploug H."/>
            <person name="Bruchert V."/>
            <person name="Godhe A."/>
            <person name="Topel M."/>
        </authorList>
    </citation>
    <scope>NUCLEOTIDE SEQUENCE</scope>
    <source>
        <strain evidence="1">R05AC</strain>
    </source>
</reference>
<evidence type="ECO:0008006" key="3">
    <source>
        <dbReference type="Google" id="ProtNLM"/>
    </source>
</evidence>
<protein>
    <recommendedName>
        <fullName evidence="3">F-box domain-containing protein</fullName>
    </recommendedName>
</protein>
<dbReference type="InterPro" id="IPR032675">
    <property type="entry name" value="LRR_dom_sf"/>
</dbReference>
<sequence length="334" mass="37944">MEMIITTANKEGLLGSLPHDCRRNILSYICPTELYASYAATSRLCHADSLDAQLPQTKFGEFHVTGRGETEINMESLLERISHASFLNAWQSPRSHMKIVSHERDGAVVTTKVDDLTFEEMQVQASSLSFGSITSLDLSVSHCKHGGELNRVLPRGITWLLSTMMPNLVELDLSNLHGGPIKEGDSISELALFNATNCPNLSKVVWNNRIGGGYFLRGRDLKTLTNLRELWADNLRCDWRYDKLFAPLLSQFFDENSIIQRFFFFACNEKLERVSLLGGRYVKIGTNDAIEFPQMSLIRFVRNTPQLRWFRSDLAEENVRMLSEERPEITFVAS</sequence>
<keyword evidence="2" id="KW-1185">Reference proteome</keyword>
<gene>
    <name evidence="1" type="ORF">QTG54_008166</name>
</gene>